<protein>
    <submittedName>
        <fullName evidence="2">Unannotated protein</fullName>
    </submittedName>
</protein>
<dbReference type="EMBL" id="CAFBPM010000018">
    <property type="protein sequence ID" value="CAB5029641.1"/>
    <property type="molecule type" value="Genomic_DNA"/>
</dbReference>
<accession>A0A6J7E8H6</accession>
<evidence type="ECO:0000313" key="2">
    <source>
        <dbReference type="EMBL" id="CAB4877124.1"/>
    </source>
</evidence>
<proteinExistence type="predicted"/>
<gene>
    <name evidence="1" type="ORF">UFOPK3164_00991</name>
    <name evidence="2" type="ORF">UFOPK3427_01200</name>
    <name evidence="3" type="ORF">UFOPK4112_01503</name>
</gene>
<evidence type="ECO:0000313" key="1">
    <source>
        <dbReference type="EMBL" id="CAB4829138.1"/>
    </source>
</evidence>
<dbReference type="EMBL" id="CAFABE010000042">
    <property type="protein sequence ID" value="CAB4829138.1"/>
    <property type="molecule type" value="Genomic_DNA"/>
</dbReference>
<dbReference type="EMBL" id="CAFBLT010000001">
    <property type="protein sequence ID" value="CAB4877124.1"/>
    <property type="molecule type" value="Genomic_DNA"/>
</dbReference>
<organism evidence="2">
    <name type="scientific">freshwater metagenome</name>
    <dbReference type="NCBI Taxonomy" id="449393"/>
    <lineage>
        <taxon>unclassified sequences</taxon>
        <taxon>metagenomes</taxon>
        <taxon>ecological metagenomes</taxon>
    </lineage>
</organism>
<evidence type="ECO:0000313" key="3">
    <source>
        <dbReference type="EMBL" id="CAB5029641.1"/>
    </source>
</evidence>
<reference evidence="2" key="1">
    <citation type="submission" date="2020-05" db="EMBL/GenBank/DDBJ databases">
        <authorList>
            <person name="Chiriac C."/>
            <person name="Salcher M."/>
            <person name="Ghai R."/>
            <person name="Kavagutti S V."/>
        </authorList>
    </citation>
    <scope>NUCLEOTIDE SEQUENCE</scope>
</reference>
<dbReference type="AlphaFoldDB" id="A0A6J7E8H6"/>
<sequence length="167" mass="18824">MVSECGSMRPPGFSGSGRHARKAVTATFYHGKMTTNRQVQKNLADLRSRIIRGEIGKTILWQGADVVILAELPGESEPGFYPDPLFVRSDFAEELSWLFYELKAAFDDQIDFENKFYFYGTLAETAILYCDRLGEKEVLVDLLTTVLSWAEQLAASVQWGEEIPSMN</sequence>
<name>A0A6J7E8H6_9ZZZZ</name>